<dbReference type="Proteomes" id="UP001169066">
    <property type="component" value="Unassembled WGS sequence"/>
</dbReference>
<gene>
    <name evidence="3" type="ORF">PF327_05185</name>
</gene>
<evidence type="ECO:0000313" key="4">
    <source>
        <dbReference type="Proteomes" id="UP001169066"/>
    </source>
</evidence>
<evidence type="ECO:0000259" key="2">
    <source>
        <dbReference type="Pfam" id="PF03364"/>
    </source>
</evidence>
<name>A0ABT7QR97_9BACT</name>
<reference evidence="3" key="1">
    <citation type="submission" date="2023-01" db="EMBL/GenBank/DDBJ databases">
        <title>Sulfurovum sp. XTW-4 genome assembly.</title>
        <authorList>
            <person name="Wang J."/>
        </authorList>
    </citation>
    <scope>NUCLEOTIDE SEQUENCE</scope>
    <source>
        <strain evidence="3">XTW-4</strain>
    </source>
</reference>
<dbReference type="InterPro" id="IPR005031">
    <property type="entry name" value="COQ10_START"/>
</dbReference>
<comment type="similarity">
    <text evidence="1">Belongs to the ribosome association toxin RatA family.</text>
</comment>
<accession>A0ABT7QR97</accession>
<evidence type="ECO:0000313" key="3">
    <source>
        <dbReference type="EMBL" id="MDM5263586.1"/>
    </source>
</evidence>
<sequence>MKHTLIFETPIPCSVKTLFDFHANTKNLPLITPKDTSLEILKLDTPLKEGNKAVLRIKKGWFSFVWKLTFEKVEYPDLIIDTATQSPFKSFRHEHHFIQVDDSHSVLRDEITFSLPFEPLTTAIVWLIKRDMKKMFAYRHQKTQELIASKSP</sequence>
<dbReference type="Pfam" id="PF03364">
    <property type="entry name" value="Polyketide_cyc"/>
    <property type="match status" value="1"/>
</dbReference>
<feature type="domain" description="Coenzyme Q-binding protein COQ10 START" evidence="2">
    <location>
        <begin position="11"/>
        <end position="136"/>
    </location>
</feature>
<dbReference type="SUPFAM" id="SSF55961">
    <property type="entry name" value="Bet v1-like"/>
    <property type="match status" value="1"/>
</dbReference>
<keyword evidence="4" id="KW-1185">Reference proteome</keyword>
<proteinExistence type="inferred from homology"/>
<dbReference type="InterPro" id="IPR023393">
    <property type="entry name" value="START-like_dom_sf"/>
</dbReference>
<dbReference type="RefSeq" id="WP_008242421.1">
    <property type="nucleotide sequence ID" value="NZ_JAQIBC010000002.1"/>
</dbReference>
<organism evidence="3 4">
    <name type="scientific">Sulfurovum xiamenensis</name>
    <dbReference type="NCBI Taxonomy" id="3019066"/>
    <lineage>
        <taxon>Bacteria</taxon>
        <taxon>Pseudomonadati</taxon>
        <taxon>Campylobacterota</taxon>
        <taxon>Epsilonproteobacteria</taxon>
        <taxon>Campylobacterales</taxon>
        <taxon>Sulfurovaceae</taxon>
        <taxon>Sulfurovum</taxon>
    </lineage>
</organism>
<evidence type="ECO:0000256" key="1">
    <source>
        <dbReference type="ARBA" id="ARBA00008918"/>
    </source>
</evidence>
<comment type="caution">
    <text evidence="3">The sequence shown here is derived from an EMBL/GenBank/DDBJ whole genome shotgun (WGS) entry which is preliminary data.</text>
</comment>
<protein>
    <recommendedName>
        <fullName evidence="2">Coenzyme Q-binding protein COQ10 START domain-containing protein</fullName>
    </recommendedName>
</protein>
<dbReference type="EMBL" id="JAQIBC010000002">
    <property type="protein sequence ID" value="MDM5263586.1"/>
    <property type="molecule type" value="Genomic_DNA"/>
</dbReference>
<dbReference type="Gene3D" id="3.30.530.20">
    <property type="match status" value="1"/>
</dbReference>